<keyword evidence="6" id="KW-1185">Reference proteome</keyword>
<dbReference type="GO" id="GO:0000978">
    <property type="term" value="F:RNA polymerase II cis-regulatory region sequence-specific DNA binding"/>
    <property type="evidence" value="ECO:0007669"/>
    <property type="project" value="TreeGrafter"/>
</dbReference>
<keyword evidence="2" id="KW-0804">Transcription</keyword>
<evidence type="ECO:0000256" key="3">
    <source>
        <dbReference type="ARBA" id="ARBA00023242"/>
    </source>
</evidence>
<dbReference type="GO" id="GO:0006351">
    <property type="term" value="P:DNA-templated transcription"/>
    <property type="evidence" value="ECO:0007669"/>
    <property type="project" value="InterPro"/>
</dbReference>
<evidence type="ECO:0000313" key="5">
    <source>
        <dbReference type="EMBL" id="CAH0046875.1"/>
    </source>
</evidence>
<evidence type="ECO:0000256" key="2">
    <source>
        <dbReference type="ARBA" id="ARBA00023163"/>
    </source>
</evidence>
<name>A0A9N9Z0K6_9HYPO</name>
<reference evidence="5" key="1">
    <citation type="submission" date="2021-10" db="EMBL/GenBank/DDBJ databases">
        <authorList>
            <person name="Piombo E."/>
        </authorList>
    </citation>
    <scope>NUCLEOTIDE SEQUENCE</scope>
</reference>
<dbReference type="InterPro" id="IPR051127">
    <property type="entry name" value="Fungal_SecMet_Regulators"/>
</dbReference>
<feature type="domain" description="Xylanolytic transcriptional activator regulatory" evidence="4">
    <location>
        <begin position="185"/>
        <end position="260"/>
    </location>
</feature>
<dbReference type="CDD" id="cd12148">
    <property type="entry name" value="fungal_TF_MHR"/>
    <property type="match status" value="1"/>
</dbReference>
<dbReference type="EMBL" id="CABFOC020000015">
    <property type="protein sequence ID" value="CAH0046875.1"/>
    <property type="molecule type" value="Genomic_DNA"/>
</dbReference>
<dbReference type="PANTHER" id="PTHR47424">
    <property type="entry name" value="REGULATORY PROTEIN GAL4"/>
    <property type="match status" value="1"/>
</dbReference>
<dbReference type="PANTHER" id="PTHR47424:SF4">
    <property type="entry name" value="ZN(II)2CYS6 TRANSCRIPTION FACTOR (EUROFUNG)"/>
    <property type="match status" value="1"/>
</dbReference>
<dbReference type="GO" id="GO:0000435">
    <property type="term" value="P:positive regulation of transcription from RNA polymerase II promoter by galactose"/>
    <property type="evidence" value="ECO:0007669"/>
    <property type="project" value="TreeGrafter"/>
</dbReference>
<dbReference type="GO" id="GO:0005634">
    <property type="term" value="C:nucleus"/>
    <property type="evidence" value="ECO:0007669"/>
    <property type="project" value="TreeGrafter"/>
</dbReference>
<evidence type="ECO:0000259" key="4">
    <source>
        <dbReference type="SMART" id="SM00906"/>
    </source>
</evidence>
<accession>A0A9N9Z0K6</accession>
<dbReference type="SMART" id="SM00906">
    <property type="entry name" value="Fungal_trans"/>
    <property type="match status" value="1"/>
</dbReference>
<evidence type="ECO:0000313" key="6">
    <source>
        <dbReference type="Proteomes" id="UP000775872"/>
    </source>
</evidence>
<organism evidence="5 6">
    <name type="scientific">Clonostachys solani</name>
    <dbReference type="NCBI Taxonomy" id="160281"/>
    <lineage>
        <taxon>Eukaryota</taxon>
        <taxon>Fungi</taxon>
        <taxon>Dikarya</taxon>
        <taxon>Ascomycota</taxon>
        <taxon>Pezizomycotina</taxon>
        <taxon>Sordariomycetes</taxon>
        <taxon>Hypocreomycetidae</taxon>
        <taxon>Hypocreales</taxon>
        <taxon>Bionectriaceae</taxon>
        <taxon>Clonostachys</taxon>
    </lineage>
</organism>
<dbReference type="InterPro" id="IPR007219">
    <property type="entry name" value="XnlR_reg_dom"/>
</dbReference>
<dbReference type="GO" id="GO:0008270">
    <property type="term" value="F:zinc ion binding"/>
    <property type="evidence" value="ECO:0007669"/>
    <property type="project" value="InterPro"/>
</dbReference>
<keyword evidence="3" id="KW-0539">Nucleus</keyword>
<dbReference type="GO" id="GO:0000981">
    <property type="term" value="F:DNA-binding transcription factor activity, RNA polymerase II-specific"/>
    <property type="evidence" value="ECO:0007669"/>
    <property type="project" value="TreeGrafter"/>
</dbReference>
<protein>
    <recommendedName>
        <fullName evidence="4">Xylanolytic transcriptional activator regulatory domain-containing protein</fullName>
    </recommendedName>
</protein>
<keyword evidence="1" id="KW-0805">Transcription regulation</keyword>
<comment type="caution">
    <text evidence="5">The sequence shown here is derived from an EMBL/GenBank/DDBJ whole genome shotgun (WGS) entry which is preliminary data.</text>
</comment>
<dbReference type="Pfam" id="PF04082">
    <property type="entry name" value="Fungal_trans"/>
    <property type="match status" value="1"/>
</dbReference>
<proteinExistence type="predicted"/>
<sequence>MNGVTGDPTQTCEIFGSSNAGSFMRQVQAAVDASPDTSQIPVTTTKELPLNTQSARQLLDDPDLMFLPPKGLADALMLSYWDNQWQLYPIIPRREIETIYESLWGSTTMEHLQLAHVSLISICFALGCQYCQLLQPDKRIATGSHFFARADRLHQKLEDGPSLTKVQYLLLSGIYLQSTNKVFQCWMTVGQAIRMAQSLGLHLSQPQPSSETIIQSEYRRRTWHGCVWLDCVLSATFGRPGLIAGFLSESVPLPSMVDDEDLNGDSGTLSGCSNDSHLRITFFVEAIKLYRILGEVLARLYLISMRNDKFQSNLVQIVEIDGQLQSWQESLPKHLRDHSIAENDAVLKRQSIVLRIRFLHVRTLLFRPALIHHCQSVNLDHTPDTSLAQCLITQCSQLCFRIAREVINIFHCNLDAETLGGPVPCWWYSVLSWLALIHLDLYTAATVVFVERYLEKKNGLTTESPASLAWDAALSVLRSYSILGGSAKKCVSSLEYLSEKLPNEKGTADTEIPQDHLAENMSALWEMPDLFSGNVDLTDSALLPFDLGGMTWLDSL</sequence>
<dbReference type="OrthoDB" id="424974at2759"/>
<gene>
    <name evidence="5" type="ORF">CSOL1703_00013111</name>
</gene>
<dbReference type="Proteomes" id="UP000775872">
    <property type="component" value="Unassembled WGS sequence"/>
</dbReference>
<dbReference type="AlphaFoldDB" id="A0A9N9Z0K6"/>
<evidence type="ECO:0000256" key="1">
    <source>
        <dbReference type="ARBA" id="ARBA00023015"/>
    </source>
</evidence>